<protein>
    <submittedName>
        <fullName evidence="3">Arginine deiminase domain-containing protein</fullName>
        <ecNumber evidence="3">3.5.3.6</ecNumber>
    </submittedName>
</protein>
<keyword evidence="2 3" id="KW-0378">Hydrolase</keyword>
<dbReference type="Pfam" id="PF02274">
    <property type="entry name" value="ADI"/>
    <property type="match status" value="1"/>
</dbReference>
<dbReference type="PRINTS" id="PR01466">
    <property type="entry name" value="ARGDEIMINASE"/>
</dbReference>
<evidence type="ECO:0000256" key="2">
    <source>
        <dbReference type="ARBA" id="ARBA00022801"/>
    </source>
</evidence>
<dbReference type="AlphaFoldDB" id="A0AAN5BCR3"/>
<dbReference type="PANTHER" id="PTHR47271:SF2">
    <property type="entry name" value="ARGININE DEIMINASE"/>
    <property type="match status" value="1"/>
</dbReference>
<accession>A0AAN5BCR3</accession>
<dbReference type="EMBL" id="LR214945">
    <property type="protein sequence ID" value="VEU57183.1"/>
    <property type="molecule type" value="Genomic_DNA"/>
</dbReference>
<comment type="similarity">
    <text evidence="1">Belongs to the arginine deiminase family.</text>
</comment>
<dbReference type="Gene3D" id="1.10.3930.10">
    <property type="entry name" value="Arginine deiminase"/>
    <property type="match status" value="1"/>
</dbReference>
<dbReference type="PANTHER" id="PTHR47271">
    <property type="entry name" value="ARGININE DEIMINASE"/>
    <property type="match status" value="1"/>
</dbReference>
<dbReference type="GO" id="GO:0019546">
    <property type="term" value="P:L-arginine deiminase pathway"/>
    <property type="evidence" value="ECO:0007669"/>
    <property type="project" value="TreeGrafter"/>
</dbReference>
<dbReference type="EC" id="3.5.3.6" evidence="3"/>
<sequence length="238" mass="27477">MKYNINVHSEIGQLQTVLVHTPGNEIRRISPRRLDDLLFSAVIEPDTAIQEHQTFCQLLQEQNIEVVQLTDLTATTFDKANATAQNQFIETWLDQAEPKLTPEHRKVAKQYLLEQKAKSTLSMVRSMMGGIDKRKVAAANTINGDFLVDPMPNLYFTRDPFASIGHGISINRMKYLTRRRETLFASFILPTTPIIAARKFTLNQLTWAQLRVVIFLYMTNKQWWWGWVNGQPKLPLMF</sequence>
<dbReference type="GO" id="GO:0016990">
    <property type="term" value="F:arginine deiminase activity"/>
    <property type="evidence" value="ECO:0007669"/>
    <property type="project" value="UniProtKB-EC"/>
</dbReference>
<evidence type="ECO:0000313" key="3">
    <source>
        <dbReference type="EMBL" id="VEU57183.1"/>
    </source>
</evidence>
<reference evidence="3 4" key="1">
    <citation type="submission" date="2019-01" db="EMBL/GenBank/DDBJ databases">
        <authorList>
            <consortium name="Pathogen Informatics"/>
        </authorList>
    </citation>
    <scope>NUCLEOTIDE SEQUENCE [LARGE SCALE GENOMIC DNA]</scope>
    <source>
        <strain evidence="3 4">NCTC10119</strain>
    </source>
</reference>
<evidence type="ECO:0000256" key="1">
    <source>
        <dbReference type="ARBA" id="ARBA00010206"/>
    </source>
</evidence>
<name>A0AAN5BCR3_MYCPM</name>
<proteinExistence type="inferred from homology"/>
<dbReference type="Gene3D" id="3.75.10.10">
    <property type="entry name" value="L-arginine/glycine Amidinotransferase, Chain A"/>
    <property type="match status" value="1"/>
</dbReference>
<gene>
    <name evidence="3" type="primary">arcA_3</name>
    <name evidence="3" type="ORF">NCTC10119_00448</name>
</gene>
<dbReference type="InterPro" id="IPR003876">
    <property type="entry name" value="Arg_deiminase"/>
</dbReference>
<dbReference type="Proteomes" id="UP000289557">
    <property type="component" value="Chromosome"/>
</dbReference>
<organism evidence="3 4">
    <name type="scientific">Mycoplasmoides pneumoniae</name>
    <name type="common">Mycoplasma pneumoniae</name>
    <dbReference type="NCBI Taxonomy" id="2104"/>
    <lineage>
        <taxon>Bacteria</taxon>
        <taxon>Bacillati</taxon>
        <taxon>Mycoplasmatota</taxon>
        <taxon>Mycoplasmoidales</taxon>
        <taxon>Mycoplasmoidaceae</taxon>
        <taxon>Mycoplasmoides</taxon>
    </lineage>
</organism>
<evidence type="ECO:0000313" key="4">
    <source>
        <dbReference type="Proteomes" id="UP000289557"/>
    </source>
</evidence>
<dbReference type="SUPFAM" id="SSF55909">
    <property type="entry name" value="Pentein"/>
    <property type="match status" value="1"/>
</dbReference>